<dbReference type="InterPro" id="IPR020575">
    <property type="entry name" value="Hsp90_N"/>
</dbReference>
<protein>
    <recommendedName>
        <fullName evidence="9 10">Chaperone protein HtpG</fullName>
    </recommendedName>
    <alternativeName>
        <fullName evidence="10">Heat shock protein HtpG</fullName>
    </alternativeName>
    <alternativeName>
        <fullName evidence="10">High temperature protein G</fullName>
    </alternativeName>
</protein>
<dbReference type="InterPro" id="IPR001404">
    <property type="entry name" value="Hsp90_fam"/>
</dbReference>
<dbReference type="PROSITE" id="PS00298">
    <property type="entry name" value="HSP90"/>
    <property type="match status" value="1"/>
</dbReference>
<evidence type="ECO:0000256" key="6">
    <source>
        <dbReference type="ARBA" id="ARBA00023016"/>
    </source>
</evidence>
<dbReference type="Gene3D" id="3.40.50.11260">
    <property type="match status" value="1"/>
</dbReference>
<evidence type="ECO:0000313" key="14">
    <source>
        <dbReference type="Proteomes" id="UP000198988"/>
    </source>
</evidence>
<feature type="binding site" evidence="11">
    <location>
        <begin position="122"/>
        <end position="127"/>
    </location>
    <ligand>
        <name>ATP</name>
        <dbReference type="ChEBI" id="CHEBI:30616"/>
    </ligand>
</feature>
<dbReference type="GO" id="GO:0005524">
    <property type="term" value="F:ATP binding"/>
    <property type="evidence" value="ECO:0007669"/>
    <property type="project" value="UniProtKB-UniRule"/>
</dbReference>
<evidence type="ECO:0000256" key="7">
    <source>
        <dbReference type="ARBA" id="ARBA00023186"/>
    </source>
</evidence>
<feature type="binding site" evidence="11">
    <location>
        <position position="174"/>
    </location>
    <ligand>
        <name>ATP</name>
        <dbReference type="ChEBI" id="CHEBI:30616"/>
    </ligand>
</feature>
<dbReference type="AlphaFoldDB" id="A0A1H6K2Z1"/>
<dbReference type="Gene3D" id="3.30.230.80">
    <property type="match status" value="1"/>
</dbReference>
<evidence type="ECO:0000256" key="1">
    <source>
        <dbReference type="ARBA" id="ARBA00004496"/>
    </source>
</evidence>
<keyword evidence="5 10" id="KW-0067">ATP-binding</keyword>
<dbReference type="InterPro" id="IPR036890">
    <property type="entry name" value="HATPase_C_sf"/>
</dbReference>
<keyword evidence="13" id="KW-0808">Transferase</keyword>
<dbReference type="PRINTS" id="PR00775">
    <property type="entry name" value="HEATSHOCK90"/>
</dbReference>
<keyword evidence="3 10" id="KW-0963">Cytoplasm</keyword>
<evidence type="ECO:0000256" key="3">
    <source>
        <dbReference type="ARBA" id="ARBA00022490"/>
    </source>
</evidence>
<evidence type="ECO:0000259" key="12">
    <source>
        <dbReference type="SMART" id="SM00387"/>
    </source>
</evidence>
<evidence type="ECO:0000256" key="10">
    <source>
        <dbReference type="HAMAP-Rule" id="MF_00505"/>
    </source>
</evidence>
<comment type="subunit">
    <text evidence="10">Homodimer.</text>
</comment>
<dbReference type="Proteomes" id="UP000198988">
    <property type="component" value="Unassembled WGS sequence"/>
</dbReference>
<dbReference type="InterPro" id="IPR020568">
    <property type="entry name" value="Ribosomal_Su5_D2-typ_SF"/>
</dbReference>
<proteinExistence type="inferred from homology"/>
<keyword evidence="4 10" id="KW-0547">Nucleotide-binding</keyword>
<evidence type="ECO:0000256" key="8">
    <source>
        <dbReference type="ARBA" id="ARBA00058590"/>
    </source>
</evidence>
<dbReference type="Pfam" id="PF13589">
    <property type="entry name" value="HATPase_c_3"/>
    <property type="match status" value="1"/>
</dbReference>
<feature type="binding site" evidence="11">
    <location>
        <position position="93"/>
    </location>
    <ligand>
        <name>ATP</name>
        <dbReference type="ChEBI" id="CHEBI:30616"/>
    </ligand>
</feature>
<feature type="binding site" evidence="11">
    <location>
        <begin position="100"/>
        <end position="101"/>
    </location>
    <ligand>
        <name>ATP</name>
        <dbReference type="ChEBI" id="CHEBI:30616"/>
    </ligand>
</feature>
<keyword evidence="7 10" id="KW-0143">Chaperone</keyword>
<feature type="binding site" evidence="11">
    <location>
        <position position="38"/>
    </location>
    <ligand>
        <name>ATP</name>
        <dbReference type="ChEBI" id="CHEBI:30616"/>
    </ligand>
</feature>
<feature type="binding site" evidence="11">
    <location>
        <position position="334"/>
    </location>
    <ligand>
        <name>ATP</name>
        <dbReference type="ChEBI" id="CHEBI:30616"/>
    </ligand>
</feature>
<dbReference type="HAMAP" id="MF_00505">
    <property type="entry name" value="HSP90"/>
    <property type="match status" value="1"/>
</dbReference>
<sequence length="516" mass="58561">MAEKQTHTFQTEVSQLLDLMIHSLYSNKEIFLRELVSNASDAIDKLKFETLSDDSLVEGKENLAVYIDVNKDKKTITITDNGIGMTEVEVNKNIGTIANSGTKKFLKGLDEKQAQDSNLIGQFGVGFYSAFIVADKVTLVTRKAGTKGKKGTQWTSNGKGKYSTEKVDCLDFGTSITLHIKADEAEFLDEHRLRGIISKYSDHITVPIMMIKHSEESKDIEYEAVNKANAFWTQDKADLKQEDYDEFYKSLTFDFEAPLTQLHNRVEGNLDYTSLLYIPSKAPFDMWEPKRKGGIKLYAKRVFIMEDNDELMPLYLRFVKGVIDTADLSLNVSREILQGNKVVDTIRKASVSRILKALEKMAKNKPEKYATFWKEFGMVMKEGVVEDFANKDKIAKLLRFATNKSDDATQTATLECYVKSMQKDQKAIYYITAETYESAKGSPHLEIFNQKDIEVLLLSDRVDEWMVSNFGEFDGIPLKSIAKGDLEDLDSKEEKAKKEKTAKDFDKVVEKMGKNS</sequence>
<feature type="binding site" evidence="11">
    <location>
        <position position="34"/>
    </location>
    <ligand>
        <name>ATP</name>
        <dbReference type="ChEBI" id="CHEBI:30616"/>
    </ligand>
</feature>
<evidence type="ECO:0000256" key="4">
    <source>
        <dbReference type="ARBA" id="ARBA00022741"/>
    </source>
</evidence>
<dbReference type="SUPFAM" id="SSF54211">
    <property type="entry name" value="Ribosomal protein S5 domain 2-like"/>
    <property type="match status" value="1"/>
</dbReference>
<dbReference type="NCBIfam" id="NF003555">
    <property type="entry name" value="PRK05218.1"/>
    <property type="match status" value="1"/>
</dbReference>
<dbReference type="FunFam" id="3.30.230.80:FF:000002">
    <property type="entry name" value="Molecular chaperone HtpG"/>
    <property type="match status" value="1"/>
</dbReference>
<evidence type="ECO:0000256" key="5">
    <source>
        <dbReference type="ARBA" id="ARBA00022840"/>
    </source>
</evidence>
<dbReference type="GO" id="GO:0051082">
    <property type="term" value="F:unfolded protein binding"/>
    <property type="evidence" value="ECO:0007669"/>
    <property type="project" value="UniProtKB-UniRule"/>
</dbReference>
<feature type="region of interest" description="C" evidence="10">
    <location>
        <begin position="486"/>
        <end position="516"/>
    </location>
</feature>
<name>A0A1H6K2Z1_9GAMM</name>
<feature type="region of interest" description="A; substrate-binding" evidence="10">
    <location>
        <begin position="1"/>
        <end position="334"/>
    </location>
</feature>
<dbReference type="PIRSF" id="PIRSF002583">
    <property type="entry name" value="Hsp90"/>
    <property type="match status" value="1"/>
</dbReference>
<dbReference type="FunFam" id="3.30.565.10:FF:000009">
    <property type="entry name" value="Molecular chaperone HtpG"/>
    <property type="match status" value="1"/>
</dbReference>
<dbReference type="EMBL" id="CDSC02000078">
    <property type="protein sequence ID" value="SEH65885.1"/>
    <property type="molecule type" value="Genomic_DNA"/>
</dbReference>
<dbReference type="GO" id="GO:0016301">
    <property type="term" value="F:kinase activity"/>
    <property type="evidence" value="ECO:0007669"/>
    <property type="project" value="UniProtKB-KW"/>
</dbReference>
<evidence type="ECO:0000256" key="9">
    <source>
        <dbReference type="ARBA" id="ARBA00070675"/>
    </source>
</evidence>
<accession>A0A1H6K2Z1</accession>
<dbReference type="GO" id="GO:0005737">
    <property type="term" value="C:cytoplasm"/>
    <property type="evidence" value="ECO:0007669"/>
    <property type="project" value="UniProtKB-SubCell"/>
</dbReference>
<organism evidence="13 14">
    <name type="scientific">Bathymodiolus azoricus thioautotrophic gill symbiont</name>
    <dbReference type="NCBI Taxonomy" id="235205"/>
    <lineage>
        <taxon>Bacteria</taxon>
        <taxon>Pseudomonadati</taxon>
        <taxon>Pseudomonadota</taxon>
        <taxon>Gammaproteobacteria</taxon>
        <taxon>sulfur-oxidizing symbionts</taxon>
    </lineage>
</organism>
<dbReference type="SMART" id="SM00387">
    <property type="entry name" value="HATPase_c"/>
    <property type="match status" value="1"/>
</dbReference>
<dbReference type="PANTHER" id="PTHR11528">
    <property type="entry name" value="HEAT SHOCK PROTEIN 90 FAMILY MEMBER"/>
    <property type="match status" value="1"/>
</dbReference>
<dbReference type="SUPFAM" id="SSF55874">
    <property type="entry name" value="ATPase domain of HSP90 chaperone/DNA topoisomerase II/histidine kinase"/>
    <property type="match status" value="1"/>
</dbReference>
<evidence type="ECO:0000313" key="13">
    <source>
        <dbReference type="EMBL" id="SEH65885.1"/>
    </source>
</evidence>
<dbReference type="GO" id="GO:0016887">
    <property type="term" value="F:ATP hydrolysis activity"/>
    <property type="evidence" value="ECO:0007669"/>
    <property type="project" value="InterPro"/>
</dbReference>
<evidence type="ECO:0000256" key="11">
    <source>
        <dbReference type="PIRSR" id="PIRSR002583-1"/>
    </source>
</evidence>
<dbReference type="Pfam" id="PF00183">
    <property type="entry name" value="HSP90"/>
    <property type="match status" value="1"/>
</dbReference>
<dbReference type="CDD" id="cd16927">
    <property type="entry name" value="HATPase_Hsp90-like"/>
    <property type="match status" value="1"/>
</dbReference>
<evidence type="ECO:0000256" key="2">
    <source>
        <dbReference type="ARBA" id="ARBA00008239"/>
    </source>
</evidence>
<dbReference type="InterPro" id="IPR003594">
    <property type="entry name" value="HATPase_dom"/>
</dbReference>
<keyword evidence="13" id="KW-0418">Kinase</keyword>
<dbReference type="GO" id="GO:0140662">
    <property type="term" value="F:ATP-dependent protein folding chaperone"/>
    <property type="evidence" value="ECO:0007669"/>
    <property type="project" value="InterPro"/>
</dbReference>
<comment type="caution">
    <text evidence="10">Lacks conserved residue(s) required for the propagation of feature annotation.</text>
</comment>
<dbReference type="Gene3D" id="3.30.565.10">
    <property type="entry name" value="Histidine kinase-like ATPase, C-terminal domain"/>
    <property type="match status" value="1"/>
</dbReference>
<feature type="binding site" evidence="11">
    <location>
        <position position="80"/>
    </location>
    <ligand>
        <name>ATP</name>
        <dbReference type="ChEBI" id="CHEBI:30616"/>
    </ligand>
</feature>
<reference evidence="14" key="1">
    <citation type="submission" date="2016-06" db="EMBL/GenBank/DDBJ databases">
        <authorList>
            <person name="Petersen J."/>
            <person name="Sayavedra L."/>
        </authorList>
    </citation>
    <scope>NUCLEOTIDE SEQUENCE [LARGE SCALE GENOMIC DNA]</scope>
    <source>
        <strain evidence="14">BazSymA</strain>
    </source>
</reference>
<keyword evidence="6 10" id="KW-0346">Stress response</keyword>
<feature type="binding site" evidence="11">
    <location>
        <position position="85"/>
    </location>
    <ligand>
        <name>ATP</name>
        <dbReference type="ChEBI" id="CHEBI:30616"/>
    </ligand>
</feature>
<comment type="subcellular location">
    <subcellularLocation>
        <location evidence="1 10">Cytoplasm</location>
    </subcellularLocation>
</comment>
<comment type="function">
    <text evidence="8 10">Molecular chaperone. Has ATPase activity.</text>
</comment>
<dbReference type="InterPro" id="IPR019805">
    <property type="entry name" value="Heat_shock_protein_90_CS"/>
</dbReference>
<gene>
    <name evidence="10" type="primary">htpG</name>
    <name evidence="13" type="ORF">BAZSYMA_ACONTIG02415_3</name>
</gene>
<feature type="domain" description="Histidine kinase/HSP90-like ATPase" evidence="12">
    <location>
        <begin position="27"/>
        <end position="184"/>
    </location>
</feature>
<comment type="similarity">
    <text evidence="2 10">Belongs to the heat shock protein 90 family.</text>
</comment>